<evidence type="ECO:0000313" key="3">
    <source>
        <dbReference type="Proteomes" id="UP001589738"/>
    </source>
</evidence>
<protein>
    <recommendedName>
        <fullName evidence="4">Yip1 domain-containing protein</fullName>
    </recommendedName>
</protein>
<comment type="caution">
    <text evidence="2">The sequence shown here is derived from an EMBL/GenBank/DDBJ whole genome shotgun (WGS) entry which is preliminary data.</text>
</comment>
<dbReference type="Proteomes" id="UP001589738">
    <property type="component" value="Unassembled WGS sequence"/>
</dbReference>
<dbReference type="EMBL" id="JBHLUU010000114">
    <property type="protein sequence ID" value="MFC0476957.1"/>
    <property type="molecule type" value="Genomic_DNA"/>
</dbReference>
<feature type="transmembrane region" description="Helical" evidence="1">
    <location>
        <begin position="92"/>
        <end position="112"/>
    </location>
</feature>
<keyword evidence="3" id="KW-1185">Reference proteome</keyword>
<keyword evidence="1" id="KW-0812">Transmembrane</keyword>
<organism evidence="2 3">
    <name type="scientific">Robertmurraya beringensis</name>
    <dbReference type="NCBI Taxonomy" id="641660"/>
    <lineage>
        <taxon>Bacteria</taxon>
        <taxon>Bacillati</taxon>
        <taxon>Bacillota</taxon>
        <taxon>Bacilli</taxon>
        <taxon>Bacillales</taxon>
        <taxon>Bacillaceae</taxon>
        <taxon>Robertmurraya</taxon>
    </lineage>
</organism>
<evidence type="ECO:0000256" key="1">
    <source>
        <dbReference type="SAM" id="Phobius"/>
    </source>
</evidence>
<feature type="transmembrane region" description="Helical" evidence="1">
    <location>
        <begin position="59"/>
        <end position="80"/>
    </location>
</feature>
<name>A0ABV6KVB4_9BACI</name>
<feature type="transmembrane region" description="Helical" evidence="1">
    <location>
        <begin position="132"/>
        <end position="155"/>
    </location>
</feature>
<evidence type="ECO:0008006" key="4">
    <source>
        <dbReference type="Google" id="ProtNLM"/>
    </source>
</evidence>
<gene>
    <name evidence="2" type="ORF">ACFFHF_17270</name>
</gene>
<feature type="transmembrane region" description="Helical" evidence="1">
    <location>
        <begin position="167"/>
        <end position="187"/>
    </location>
</feature>
<proteinExistence type="predicted"/>
<evidence type="ECO:0000313" key="2">
    <source>
        <dbReference type="EMBL" id="MFC0476957.1"/>
    </source>
</evidence>
<dbReference type="RefSeq" id="WP_377058699.1">
    <property type="nucleotide sequence ID" value="NZ_JBHLUU010000114.1"/>
</dbReference>
<accession>A0ABV6KVB4</accession>
<keyword evidence="1" id="KW-1133">Transmembrane helix</keyword>
<keyword evidence="1" id="KW-0472">Membrane</keyword>
<sequence length="188" mass="20804">MMKKLTHPIILSLFLILLLPVTVNASPLQFGGNSEPTLNEQLGIWTDGVNNLAPTISNLFSAIFTLMFLFGAVRLGYSIVTKTGQVMKGSTGLLIWVPITFFSIRVLMLLLFTTDKKDVTLLASDLINLITATSYSTVDWMISIGLVFYLFFHLIKHPEFGRWSKRMWGIAGVLTLLTILAPIVLGAV</sequence>
<reference evidence="2 3" key="1">
    <citation type="submission" date="2024-09" db="EMBL/GenBank/DDBJ databases">
        <authorList>
            <person name="Sun Q."/>
            <person name="Mori K."/>
        </authorList>
    </citation>
    <scope>NUCLEOTIDE SEQUENCE [LARGE SCALE GENOMIC DNA]</scope>
    <source>
        <strain evidence="2 3">CGMCC 1.9126</strain>
    </source>
</reference>